<organism evidence="1 2">
    <name type="scientific">Nephila pilipes</name>
    <name type="common">Giant wood spider</name>
    <name type="synonym">Nephila maculata</name>
    <dbReference type="NCBI Taxonomy" id="299642"/>
    <lineage>
        <taxon>Eukaryota</taxon>
        <taxon>Metazoa</taxon>
        <taxon>Ecdysozoa</taxon>
        <taxon>Arthropoda</taxon>
        <taxon>Chelicerata</taxon>
        <taxon>Arachnida</taxon>
        <taxon>Araneae</taxon>
        <taxon>Araneomorphae</taxon>
        <taxon>Entelegynae</taxon>
        <taxon>Araneoidea</taxon>
        <taxon>Nephilidae</taxon>
        <taxon>Nephila</taxon>
    </lineage>
</organism>
<protein>
    <submittedName>
        <fullName evidence="1">Uncharacterized protein</fullName>
    </submittedName>
</protein>
<proteinExistence type="predicted"/>
<keyword evidence="2" id="KW-1185">Reference proteome</keyword>
<dbReference type="AlphaFoldDB" id="A0A8X6U9W8"/>
<evidence type="ECO:0000313" key="2">
    <source>
        <dbReference type="Proteomes" id="UP000887013"/>
    </source>
</evidence>
<evidence type="ECO:0000313" key="1">
    <source>
        <dbReference type="EMBL" id="GFT96137.1"/>
    </source>
</evidence>
<dbReference type="EMBL" id="BMAW01121874">
    <property type="protein sequence ID" value="GFT96137.1"/>
    <property type="molecule type" value="Genomic_DNA"/>
</dbReference>
<accession>A0A8X6U9W8</accession>
<name>A0A8X6U9W8_NEPPI</name>
<dbReference type="Proteomes" id="UP000887013">
    <property type="component" value="Unassembled WGS sequence"/>
</dbReference>
<reference evidence="1" key="1">
    <citation type="submission" date="2020-08" db="EMBL/GenBank/DDBJ databases">
        <title>Multicomponent nature underlies the extraordinary mechanical properties of spider dragline silk.</title>
        <authorList>
            <person name="Kono N."/>
            <person name="Nakamura H."/>
            <person name="Mori M."/>
            <person name="Yoshida Y."/>
            <person name="Ohtoshi R."/>
            <person name="Malay A.D."/>
            <person name="Moran D.A.P."/>
            <person name="Tomita M."/>
            <person name="Numata K."/>
            <person name="Arakawa K."/>
        </authorList>
    </citation>
    <scope>NUCLEOTIDE SEQUENCE</scope>
</reference>
<comment type="caution">
    <text evidence="1">The sequence shown here is derived from an EMBL/GenBank/DDBJ whole genome shotgun (WGS) entry which is preliminary data.</text>
</comment>
<gene>
    <name evidence="1" type="ORF">NPIL_128551</name>
</gene>
<sequence>MRGSEKDRGSGIVEAQHVSYHNSSGSVCCGAVNSYIKPLKAAKVIDSTLK</sequence>
<feature type="non-terminal residue" evidence="1">
    <location>
        <position position="50"/>
    </location>
</feature>